<organism evidence="2 3">
    <name type="scientific">Hyphococcus flavus</name>
    <dbReference type="NCBI Taxonomy" id="1866326"/>
    <lineage>
        <taxon>Bacteria</taxon>
        <taxon>Pseudomonadati</taxon>
        <taxon>Pseudomonadota</taxon>
        <taxon>Alphaproteobacteria</taxon>
        <taxon>Parvularculales</taxon>
        <taxon>Parvularculaceae</taxon>
        <taxon>Hyphococcus</taxon>
    </lineage>
</organism>
<evidence type="ECO:0000256" key="1">
    <source>
        <dbReference type="SAM" id="MobiDB-lite"/>
    </source>
</evidence>
<name>A0AAE9ZAZ1_9PROT</name>
<accession>A0AAE9ZAZ1</accession>
<sequence length="62" mass="7437">MIADRQARQQRAQEAAMRDLETEANFQREQTNKLRKLRLEKEKANASRFKMWRQKQSSDNNG</sequence>
<evidence type="ECO:0000313" key="3">
    <source>
        <dbReference type="Proteomes" id="UP001214043"/>
    </source>
</evidence>
<feature type="region of interest" description="Disordered" evidence="1">
    <location>
        <begin position="42"/>
        <end position="62"/>
    </location>
</feature>
<dbReference type="EMBL" id="CP118166">
    <property type="protein sequence ID" value="WDI31134.1"/>
    <property type="molecule type" value="Genomic_DNA"/>
</dbReference>
<dbReference type="AlphaFoldDB" id="A0AAE9ZAZ1"/>
<reference evidence="2" key="1">
    <citation type="submission" date="2023-02" db="EMBL/GenBank/DDBJ databases">
        <title>Genome sequence of Hyphococcus flavus.</title>
        <authorList>
            <person name="Rong J.-C."/>
            <person name="Zhao Q."/>
            <person name="Yi M."/>
            <person name="Wu J.-Y."/>
        </authorList>
    </citation>
    <scope>NUCLEOTIDE SEQUENCE</scope>
    <source>
        <strain evidence="2">MCCC 1K03223</strain>
    </source>
</reference>
<keyword evidence="3" id="KW-1185">Reference proteome</keyword>
<dbReference type="RefSeq" id="WP_274492956.1">
    <property type="nucleotide sequence ID" value="NZ_CP118166.1"/>
</dbReference>
<dbReference type="Proteomes" id="UP001214043">
    <property type="component" value="Chromosome"/>
</dbReference>
<feature type="region of interest" description="Disordered" evidence="1">
    <location>
        <begin position="1"/>
        <end position="29"/>
    </location>
</feature>
<evidence type="ECO:0000313" key="2">
    <source>
        <dbReference type="EMBL" id="WDI31134.1"/>
    </source>
</evidence>
<proteinExistence type="predicted"/>
<protein>
    <submittedName>
        <fullName evidence="2">Uncharacterized protein</fullName>
    </submittedName>
</protein>
<dbReference type="KEGG" id="hfl:PUV54_14355"/>
<gene>
    <name evidence="2" type="ORF">PUV54_14355</name>
</gene>